<protein>
    <submittedName>
        <fullName evidence="2">DNA-binding ribbon-helix-helix protein</fullName>
    </submittedName>
</protein>
<dbReference type="Pfam" id="PF13467">
    <property type="entry name" value="RHH_4"/>
    <property type="match status" value="1"/>
</dbReference>
<dbReference type="EMBL" id="JAUSVY010000002">
    <property type="protein sequence ID" value="MDQ0504356.1"/>
    <property type="molecule type" value="Genomic_DNA"/>
</dbReference>
<name>A0ABU0LB72_XANAG</name>
<dbReference type="InterPro" id="IPR027373">
    <property type="entry name" value="RHH_dom"/>
</dbReference>
<keyword evidence="3" id="KW-1185">Reference proteome</keyword>
<organism evidence="2 3">
    <name type="scientific">Xanthobacter agilis</name>
    <dbReference type="NCBI Taxonomy" id="47492"/>
    <lineage>
        <taxon>Bacteria</taxon>
        <taxon>Pseudomonadati</taxon>
        <taxon>Pseudomonadota</taxon>
        <taxon>Alphaproteobacteria</taxon>
        <taxon>Hyphomicrobiales</taxon>
        <taxon>Xanthobacteraceae</taxon>
        <taxon>Xanthobacter</taxon>
    </lineage>
</organism>
<proteinExistence type="predicted"/>
<dbReference type="RefSeq" id="WP_237346825.1">
    <property type="nucleotide sequence ID" value="NZ_JABWGX010000024.1"/>
</dbReference>
<accession>A0ABU0LB72</accession>
<dbReference type="Gene3D" id="1.10.3990.20">
    <property type="entry name" value="protein bp1543"/>
    <property type="match status" value="1"/>
</dbReference>
<evidence type="ECO:0000259" key="1">
    <source>
        <dbReference type="Pfam" id="PF13467"/>
    </source>
</evidence>
<dbReference type="InterPro" id="IPR038268">
    <property type="entry name" value="RHH_sf"/>
</dbReference>
<dbReference type="GO" id="GO:0003677">
    <property type="term" value="F:DNA binding"/>
    <property type="evidence" value="ECO:0007669"/>
    <property type="project" value="UniProtKB-KW"/>
</dbReference>
<gene>
    <name evidence="2" type="ORF">QOZ94_001130</name>
</gene>
<comment type="caution">
    <text evidence="2">The sequence shown here is derived from an EMBL/GenBank/DDBJ whole genome shotgun (WGS) entry which is preliminary data.</text>
</comment>
<feature type="domain" description="Ribbon-helix-helix" evidence="1">
    <location>
        <begin position="16"/>
        <end position="83"/>
    </location>
</feature>
<reference evidence="2 3" key="1">
    <citation type="submission" date="2023-07" db="EMBL/GenBank/DDBJ databases">
        <title>Genomic Encyclopedia of Type Strains, Phase IV (KMG-IV): sequencing the most valuable type-strain genomes for metagenomic binning, comparative biology and taxonomic classification.</title>
        <authorList>
            <person name="Goeker M."/>
        </authorList>
    </citation>
    <scope>NUCLEOTIDE SEQUENCE [LARGE SCALE GENOMIC DNA]</scope>
    <source>
        <strain evidence="2 3">DSM 3770</strain>
    </source>
</reference>
<evidence type="ECO:0000313" key="2">
    <source>
        <dbReference type="EMBL" id="MDQ0504356.1"/>
    </source>
</evidence>
<dbReference type="Proteomes" id="UP001241747">
    <property type="component" value="Unassembled WGS sequence"/>
</dbReference>
<evidence type="ECO:0000313" key="3">
    <source>
        <dbReference type="Proteomes" id="UP001241747"/>
    </source>
</evidence>
<keyword evidence="2" id="KW-0238">DNA-binding</keyword>
<sequence length="120" mass="13305">MCSLFTTADPDLWQMQTRSLRLGGMSTSVRLEAFFWTVLEEIGARDGLTVSQLLVRLQDELTAADRAIDNFASFLRVCCGRYLALRAEGAIAGEGSLRAYASSAFEPRRHARPALRHAAR</sequence>